<comment type="caution">
    <text evidence="6">The sequence shown here is derived from an EMBL/GenBank/DDBJ whole genome shotgun (WGS) entry which is preliminary data.</text>
</comment>
<dbReference type="InterPro" id="IPR051442">
    <property type="entry name" value="B3_domain"/>
</dbReference>
<sequence>MMQQYVNVSPDSAMMQQYVNVSPDSAMMQQSHDEKKLWKIKKLLQDNDLNKRLLVTMNMAKKFLLPVLGTPHDTIEEGIVVAIWDVDTRTQHSLLLQKWSKSYVLTGDWNRDFVKRRSLKRHDMVGLYWDPSNNRFNFSVLPPEEYIVHIKPLILALSENNQYSYNLH</sequence>
<reference evidence="6" key="1">
    <citation type="submission" date="2018-05" db="EMBL/GenBank/DDBJ databases">
        <title>Draft genome of Mucuna pruriens seed.</title>
        <authorList>
            <person name="Nnadi N.E."/>
            <person name="Vos R."/>
            <person name="Hasami M.H."/>
            <person name="Devisetty U.K."/>
            <person name="Aguiy J.C."/>
        </authorList>
    </citation>
    <scope>NUCLEOTIDE SEQUENCE [LARGE SCALE GENOMIC DNA]</scope>
    <source>
        <strain evidence="6">JCA_2017</strain>
    </source>
</reference>
<dbReference type="PANTHER" id="PTHR34269:SF11">
    <property type="entry name" value="B3 DOMAIN PROTEIN"/>
    <property type="match status" value="1"/>
</dbReference>
<name>A0A371ECZ9_MUCPR</name>
<keyword evidence="7" id="KW-1185">Reference proteome</keyword>
<evidence type="ECO:0000256" key="2">
    <source>
        <dbReference type="ARBA" id="ARBA00023015"/>
    </source>
</evidence>
<evidence type="ECO:0000313" key="7">
    <source>
        <dbReference type="Proteomes" id="UP000257109"/>
    </source>
</evidence>
<organism evidence="6 7">
    <name type="scientific">Mucuna pruriens</name>
    <name type="common">Velvet bean</name>
    <name type="synonym">Dolichos pruriens</name>
    <dbReference type="NCBI Taxonomy" id="157652"/>
    <lineage>
        <taxon>Eukaryota</taxon>
        <taxon>Viridiplantae</taxon>
        <taxon>Streptophyta</taxon>
        <taxon>Embryophyta</taxon>
        <taxon>Tracheophyta</taxon>
        <taxon>Spermatophyta</taxon>
        <taxon>Magnoliopsida</taxon>
        <taxon>eudicotyledons</taxon>
        <taxon>Gunneridae</taxon>
        <taxon>Pentapetalae</taxon>
        <taxon>rosids</taxon>
        <taxon>fabids</taxon>
        <taxon>Fabales</taxon>
        <taxon>Fabaceae</taxon>
        <taxon>Papilionoideae</taxon>
        <taxon>50 kb inversion clade</taxon>
        <taxon>NPAAA clade</taxon>
        <taxon>indigoferoid/millettioid clade</taxon>
        <taxon>Phaseoleae</taxon>
        <taxon>Mucuna</taxon>
    </lineage>
</organism>
<feature type="non-terminal residue" evidence="6">
    <location>
        <position position="1"/>
    </location>
</feature>
<protein>
    <submittedName>
        <fullName evidence="6">B3 domain-containing protein</fullName>
    </submittedName>
</protein>
<dbReference type="AlphaFoldDB" id="A0A371ECZ9"/>
<dbReference type="InterPro" id="IPR003340">
    <property type="entry name" value="B3_DNA-bd"/>
</dbReference>
<gene>
    <name evidence="6" type="ORF">CR513_57597</name>
</gene>
<keyword evidence="2" id="KW-0805">Transcription regulation</keyword>
<accession>A0A371ECZ9</accession>
<dbReference type="OrthoDB" id="1373855at2759"/>
<dbReference type="CDD" id="cd10017">
    <property type="entry name" value="B3_DNA"/>
    <property type="match status" value="1"/>
</dbReference>
<evidence type="ECO:0000313" key="6">
    <source>
        <dbReference type="EMBL" id="RDX63905.1"/>
    </source>
</evidence>
<dbReference type="GO" id="GO:0005634">
    <property type="term" value="C:nucleus"/>
    <property type="evidence" value="ECO:0007669"/>
    <property type="project" value="UniProtKB-SubCell"/>
</dbReference>
<keyword evidence="5" id="KW-0539">Nucleus</keyword>
<dbReference type="GO" id="GO:0003677">
    <property type="term" value="F:DNA binding"/>
    <property type="evidence" value="ECO:0007669"/>
    <property type="project" value="UniProtKB-KW"/>
</dbReference>
<keyword evidence="4" id="KW-0804">Transcription</keyword>
<dbReference type="SUPFAM" id="SSF101936">
    <property type="entry name" value="DNA-binding pseudobarrel domain"/>
    <property type="match status" value="1"/>
</dbReference>
<comment type="subcellular location">
    <subcellularLocation>
        <location evidence="1">Nucleus</location>
    </subcellularLocation>
</comment>
<dbReference type="EMBL" id="QJKJ01014649">
    <property type="protein sequence ID" value="RDX63905.1"/>
    <property type="molecule type" value="Genomic_DNA"/>
</dbReference>
<evidence type="ECO:0000256" key="5">
    <source>
        <dbReference type="ARBA" id="ARBA00023242"/>
    </source>
</evidence>
<proteinExistence type="predicted"/>
<evidence type="ECO:0000256" key="3">
    <source>
        <dbReference type="ARBA" id="ARBA00023125"/>
    </source>
</evidence>
<evidence type="ECO:0000256" key="1">
    <source>
        <dbReference type="ARBA" id="ARBA00004123"/>
    </source>
</evidence>
<keyword evidence="3" id="KW-0238">DNA-binding</keyword>
<evidence type="ECO:0000256" key="4">
    <source>
        <dbReference type="ARBA" id="ARBA00023163"/>
    </source>
</evidence>
<dbReference type="Gene3D" id="2.40.330.10">
    <property type="entry name" value="DNA-binding pseudobarrel domain"/>
    <property type="match status" value="1"/>
</dbReference>
<dbReference type="Proteomes" id="UP000257109">
    <property type="component" value="Unassembled WGS sequence"/>
</dbReference>
<dbReference type="PANTHER" id="PTHR34269">
    <property type="entry name" value="TRANSCRIPTION FACTOR B3-DOMAIN FAMILY-RELATED"/>
    <property type="match status" value="1"/>
</dbReference>
<dbReference type="InterPro" id="IPR015300">
    <property type="entry name" value="DNA-bd_pseudobarrel_sf"/>
</dbReference>